<dbReference type="OrthoDB" id="3399797at2"/>
<dbReference type="PROSITE" id="PS51257">
    <property type="entry name" value="PROKAR_LIPOPROTEIN"/>
    <property type="match status" value="1"/>
</dbReference>
<dbReference type="Proteomes" id="UP000014139">
    <property type="component" value="Unassembled WGS sequence"/>
</dbReference>
<feature type="chain" id="PRO_5004360626" description="Lipoprotein" evidence="1">
    <location>
        <begin position="22"/>
        <end position="164"/>
    </location>
</feature>
<dbReference type="RefSeq" id="WP_003062003.1">
    <property type="nucleotide sequence ID" value="NZ_AOUO01000060.1"/>
</dbReference>
<keyword evidence="1" id="KW-0732">Signal</keyword>
<evidence type="ECO:0000256" key="1">
    <source>
        <dbReference type="SAM" id="SignalP"/>
    </source>
</evidence>
<comment type="caution">
    <text evidence="2">The sequence shown here is derived from an EMBL/GenBank/DDBJ whole genome shotgun (WGS) entry which is preliminary data.</text>
</comment>
<proteinExistence type="predicted"/>
<evidence type="ECO:0000313" key="2">
    <source>
        <dbReference type="EMBL" id="EOD69473.1"/>
    </source>
</evidence>
<feature type="signal peptide" evidence="1">
    <location>
        <begin position="1"/>
        <end position="21"/>
    </location>
</feature>
<reference evidence="2 3" key="1">
    <citation type="submission" date="2013-02" db="EMBL/GenBank/DDBJ databases">
        <title>Draft genome sequence of Amycolatopsis vancoresmycina strain DSM 44592T.</title>
        <authorList>
            <person name="Kumar S."/>
            <person name="Kaur N."/>
            <person name="Kaur C."/>
            <person name="Raghava G.P.S."/>
            <person name="Mayilraj S."/>
        </authorList>
    </citation>
    <scope>NUCLEOTIDE SEQUENCE [LARGE SCALE GENOMIC DNA]</scope>
    <source>
        <strain evidence="2 3">DSM 44592</strain>
    </source>
</reference>
<keyword evidence="3" id="KW-1185">Reference proteome</keyword>
<dbReference type="AlphaFoldDB" id="R1GE14"/>
<name>R1GE14_9PSEU</name>
<dbReference type="PATRIC" id="fig|1292037.4.peg.1117"/>
<dbReference type="EMBL" id="AOUO01000060">
    <property type="protein sequence ID" value="EOD69473.1"/>
    <property type="molecule type" value="Genomic_DNA"/>
</dbReference>
<evidence type="ECO:0008006" key="4">
    <source>
        <dbReference type="Google" id="ProtNLM"/>
    </source>
</evidence>
<protein>
    <recommendedName>
        <fullName evidence="4">Lipoprotein</fullName>
    </recommendedName>
</protein>
<sequence length="164" mass="18076">MRWPIVFVVAAVLGAAGCAKAPDPRAYAGSESGVSWEEATARYRISPPACPVDGLRFDVQPPLTDRLAFTFTAEKSCVDGYLRQYGVDPAAPPLSWPKDADTVREPFDPQTMQELGWTFDPHVEQVYYAGFRTPDRWSSFEVLVRPGPGRETAYFLSKTLGGEG</sequence>
<evidence type="ECO:0000313" key="3">
    <source>
        <dbReference type="Proteomes" id="UP000014139"/>
    </source>
</evidence>
<organism evidence="2 3">
    <name type="scientific">Amycolatopsis vancoresmycina DSM 44592</name>
    <dbReference type="NCBI Taxonomy" id="1292037"/>
    <lineage>
        <taxon>Bacteria</taxon>
        <taxon>Bacillati</taxon>
        <taxon>Actinomycetota</taxon>
        <taxon>Actinomycetes</taxon>
        <taxon>Pseudonocardiales</taxon>
        <taxon>Pseudonocardiaceae</taxon>
        <taxon>Amycolatopsis</taxon>
    </lineage>
</organism>
<gene>
    <name evidence="2" type="ORF">H480_05729</name>
</gene>
<accession>R1GE14</accession>